<dbReference type="Pfam" id="PF08281">
    <property type="entry name" value="Sigma70_r4_2"/>
    <property type="match status" value="1"/>
</dbReference>
<dbReference type="Pfam" id="PF04542">
    <property type="entry name" value="Sigma70_r2"/>
    <property type="match status" value="1"/>
</dbReference>
<dbReference type="EMBL" id="CABPSA010000004">
    <property type="protein sequence ID" value="VVE11316.1"/>
    <property type="molecule type" value="Genomic_DNA"/>
</dbReference>
<evidence type="ECO:0000256" key="1">
    <source>
        <dbReference type="ARBA" id="ARBA00010641"/>
    </source>
</evidence>
<dbReference type="RefSeq" id="WP_150664675.1">
    <property type="nucleotide sequence ID" value="NZ_CABPSA010000004.1"/>
</dbReference>
<dbReference type="InterPro" id="IPR036388">
    <property type="entry name" value="WH-like_DNA-bd_sf"/>
</dbReference>
<evidence type="ECO:0000313" key="9">
    <source>
        <dbReference type="Proteomes" id="UP000343335"/>
    </source>
</evidence>
<accession>A0A5E4VGZ4</accession>
<gene>
    <name evidence="7" type="ORF">NTU39_09195</name>
    <name evidence="8" type="ORF">PCO31010_02666</name>
</gene>
<keyword evidence="3" id="KW-0731">Sigma factor</keyword>
<evidence type="ECO:0000259" key="5">
    <source>
        <dbReference type="Pfam" id="PF04542"/>
    </source>
</evidence>
<dbReference type="AlphaFoldDB" id="A0A5E4VGZ4"/>
<sequence length="172" mass="19628">MQTPGTLPSTVEMLYSHHHSWLKGWLHRRLGSAEQAADIAHDTFVRLLGSERVPASFDEPRAYLTTVAQNLVSNHWRRQKLERAYLEALAQVPRDVEWSPETRAIMLETLLELDRLLDGLPTMVRQAFLYSQLDGQTHAQIAATLGISIPTVKRYLAKALQRCYFADLSFLD</sequence>
<evidence type="ECO:0000259" key="6">
    <source>
        <dbReference type="Pfam" id="PF08281"/>
    </source>
</evidence>
<feature type="domain" description="RNA polymerase sigma-70 region 2" evidence="5">
    <location>
        <begin position="14"/>
        <end position="80"/>
    </location>
</feature>
<dbReference type="NCBIfam" id="TIGR02937">
    <property type="entry name" value="sigma70-ECF"/>
    <property type="match status" value="1"/>
</dbReference>
<dbReference type="NCBIfam" id="NF009180">
    <property type="entry name" value="PRK12528.1"/>
    <property type="match status" value="1"/>
</dbReference>
<dbReference type="SUPFAM" id="SSF88659">
    <property type="entry name" value="Sigma3 and sigma4 domains of RNA polymerase sigma factors"/>
    <property type="match status" value="1"/>
</dbReference>
<comment type="similarity">
    <text evidence="1">Belongs to the sigma-70 factor family. ECF subfamily.</text>
</comment>
<dbReference type="CDD" id="cd06171">
    <property type="entry name" value="Sigma70_r4"/>
    <property type="match status" value="1"/>
</dbReference>
<dbReference type="Gene3D" id="1.10.10.10">
    <property type="entry name" value="Winged helix-like DNA-binding domain superfamily/Winged helix DNA-binding domain"/>
    <property type="match status" value="1"/>
</dbReference>
<reference evidence="7" key="2">
    <citation type="submission" date="2022-08" db="EMBL/GenBank/DDBJ databases">
        <title>Multi-unit outbreak of Pandoraea commovens among non-cystic fibrosis intensive care patients from 2019 to 2021 in Berlin, Germany.</title>
        <authorList>
            <person name="Menzel P."/>
        </authorList>
    </citation>
    <scope>NUCLEOTIDE SEQUENCE</scope>
    <source>
        <strain evidence="7">LB-19-202-79</strain>
    </source>
</reference>
<dbReference type="InterPro" id="IPR014284">
    <property type="entry name" value="RNA_pol_sigma-70_dom"/>
</dbReference>
<proteinExistence type="inferred from homology"/>
<evidence type="ECO:0000256" key="2">
    <source>
        <dbReference type="ARBA" id="ARBA00023015"/>
    </source>
</evidence>
<keyword evidence="2" id="KW-0805">Transcription regulation</keyword>
<evidence type="ECO:0000256" key="3">
    <source>
        <dbReference type="ARBA" id="ARBA00023082"/>
    </source>
</evidence>
<dbReference type="PANTHER" id="PTHR43133">
    <property type="entry name" value="RNA POLYMERASE ECF-TYPE SIGMA FACTO"/>
    <property type="match status" value="1"/>
</dbReference>
<evidence type="ECO:0000313" key="7">
    <source>
        <dbReference type="EMBL" id="UVA81152.1"/>
    </source>
</evidence>
<keyword evidence="4" id="KW-0804">Transcription</keyword>
<evidence type="ECO:0000313" key="8">
    <source>
        <dbReference type="EMBL" id="VVE11316.1"/>
    </source>
</evidence>
<reference evidence="8 9" key="1">
    <citation type="submission" date="2019-08" db="EMBL/GenBank/DDBJ databases">
        <authorList>
            <person name="Peeters C."/>
        </authorList>
    </citation>
    <scope>NUCLEOTIDE SEQUENCE [LARGE SCALE GENOMIC DNA]</scope>
    <source>
        <strain evidence="8 9">LMG 31010</strain>
    </source>
</reference>
<protein>
    <submittedName>
        <fullName evidence="8">RNA polymerase subunit sigma</fullName>
    </submittedName>
    <submittedName>
        <fullName evidence="7">Sigma-70 family RNA polymerase sigma factor</fullName>
    </submittedName>
</protein>
<dbReference type="Gene3D" id="1.10.1740.10">
    <property type="match status" value="1"/>
</dbReference>
<dbReference type="EMBL" id="CP102780">
    <property type="protein sequence ID" value="UVA81152.1"/>
    <property type="molecule type" value="Genomic_DNA"/>
</dbReference>
<organism evidence="8 9">
    <name type="scientific">Pandoraea commovens</name>
    <dbReference type="NCBI Taxonomy" id="2508289"/>
    <lineage>
        <taxon>Bacteria</taxon>
        <taxon>Pseudomonadati</taxon>
        <taxon>Pseudomonadota</taxon>
        <taxon>Betaproteobacteria</taxon>
        <taxon>Burkholderiales</taxon>
        <taxon>Burkholderiaceae</taxon>
        <taxon>Pandoraea</taxon>
    </lineage>
</organism>
<feature type="domain" description="RNA polymerase sigma factor 70 region 4 type 2" evidence="6">
    <location>
        <begin position="111"/>
        <end position="163"/>
    </location>
</feature>
<dbReference type="Proteomes" id="UP001058980">
    <property type="component" value="Chromosome"/>
</dbReference>
<name>A0A5E4VGZ4_9BURK</name>
<dbReference type="PANTHER" id="PTHR43133:SF63">
    <property type="entry name" value="RNA POLYMERASE SIGMA FACTOR FECI-RELATED"/>
    <property type="match status" value="1"/>
</dbReference>
<dbReference type="InterPro" id="IPR039425">
    <property type="entry name" value="RNA_pol_sigma-70-like"/>
</dbReference>
<dbReference type="InterPro" id="IPR013324">
    <property type="entry name" value="RNA_pol_sigma_r3/r4-like"/>
</dbReference>
<dbReference type="Proteomes" id="UP000343335">
    <property type="component" value="Unassembled WGS sequence"/>
</dbReference>
<evidence type="ECO:0000256" key="4">
    <source>
        <dbReference type="ARBA" id="ARBA00023163"/>
    </source>
</evidence>
<dbReference type="OrthoDB" id="8654550at2"/>
<dbReference type="GO" id="GO:0003677">
    <property type="term" value="F:DNA binding"/>
    <property type="evidence" value="ECO:0007669"/>
    <property type="project" value="InterPro"/>
</dbReference>
<dbReference type="GO" id="GO:0006352">
    <property type="term" value="P:DNA-templated transcription initiation"/>
    <property type="evidence" value="ECO:0007669"/>
    <property type="project" value="InterPro"/>
</dbReference>
<dbReference type="InterPro" id="IPR013325">
    <property type="entry name" value="RNA_pol_sigma_r2"/>
</dbReference>
<keyword evidence="10" id="KW-1185">Reference proteome</keyword>
<dbReference type="InterPro" id="IPR013249">
    <property type="entry name" value="RNA_pol_sigma70_r4_t2"/>
</dbReference>
<evidence type="ECO:0000313" key="10">
    <source>
        <dbReference type="Proteomes" id="UP001058980"/>
    </source>
</evidence>
<dbReference type="SUPFAM" id="SSF88946">
    <property type="entry name" value="Sigma2 domain of RNA polymerase sigma factors"/>
    <property type="match status" value="1"/>
</dbReference>
<dbReference type="InterPro" id="IPR007627">
    <property type="entry name" value="RNA_pol_sigma70_r2"/>
</dbReference>
<dbReference type="GO" id="GO:0016987">
    <property type="term" value="F:sigma factor activity"/>
    <property type="evidence" value="ECO:0007669"/>
    <property type="project" value="UniProtKB-KW"/>
</dbReference>